<dbReference type="GO" id="GO:0005615">
    <property type="term" value="C:extracellular space"/>
    <property type="evidence" value="ECO:0007669"/>
    <property type="project" value="TreeGrafter"/>
</dbReference>
<keyword evidence="6" id="KW-1185">Reference proteome</keyword>
<evidence type="ECO:0000256" key="4">
    <source>
        <dbReference type="ARBA" id="ARBA00023157"/>
    </source>
</evidence>
<keyword evidence="3" id="KW-0964">Secreted</keyword>
<dbReference type="EMBL" id="JAWDGP010000269">
    <property type="protein sequence ID" value="KAK3802005.1"/>
    <property type="molecule type" value="Genomic_DNA"/>
</dbReference>
<evidence type="ECO:0000256" key="3">
    <source>
        <dbReference type="ARBA" id="ARBA00022525"/>
    </source>
</evidence>
<evidence type="ECO:0008006" key="7">
    <source>
        <dbReference type="Google" id="ProtNLM"/>
    </source>
</evidence>
<dbReference type="PANTHER" id="PTHR15040:SF1">
    <property type="entry name" value="DERMATOPONTIN-LIKE ISOFORM X1"/>
    <property type="match status" value="1"/>
</dbReference>
<comment type="caution">
    <text evidence="5">The sequence shown here is derived from an EMBL/GenBank/DDBJ whole genome shotgun (WGS) entry which is preliminary data.</text>
</comment>
<sequence length="239" mass="27482">MKVKTTQSRCFICVNIETTQSRCFICVNIETTQSRCFICVNIETTQSRCFICVNKVYQATMAQSSVLVLLVLALGVDLAWTYTGHYENEFDKELNFQCPEGQLLSYLYSIHGNYHEDRRWRFGCRSANYGTVSSSCQWTPEYVNNYDGAVSYLCPANMALAGVHSVHSNYYDDRRMKFKCCGHSGFKADSCEMTPSLNKFDRELKYNVPSGKVIAGWVSVHFKKFEDRRHFMIVCSYST</sequence>
<dbReference type="Proteomes" id="UP001283361">
    <property type="component" value="Unassembled WGS sequence"/>
</dbReference>
<accession>A0AAE1ECU6</accession>
<name>A0AAE1ECU6_9GAST</name>
<reference evidence="5" key="1">
    <citation type="journal article" date="2023" name="G3 (Bethesda)">
        <title>A reference genome for the long-term kleptoplast-retaining sea slug Elysia crispata morphotype clarki.</title>
        <authorList>
            <person name="Eastman K.E."/>
            <person name="Pendleton A.L."/>
            <person name="Shaikh M.A."/>
            <person name="Suttiyut T."/>
            <person name="Ogas R."/>
            <person name="Tomko P."/>
            <person name="Gavelis G."/>
            <person name="Widhalm J.R."/>
            <person name="Wisecaver J.H."/>
        </authorList>
    </citation>
    <scope>NUCLEOTIDE SEQUENCE</scope>
    <source>
        <strain evidence="5">ECLA1</strain>
    </source>
</reference>
<evidence type="ECO:0000313" key="5">
    <source>
        <dbReference type="EMBL" id="KAK3802005.1"/>
    </source>
</evidence>
<proteinExistence type="inferred from homology"/>
<keyword evidence="4" id="KW-1015">Disulfide bond</keyword>
<gene>
    <name evidence="5" type="ORF">RRG08_064599</name>
</gene>
<dbReference type="GO" id="GO:0031012">
    <property type="term" value="C:extracellular matrix"/>
    <property type="evidence" value="ECO:0007669"/>
    <property type="project" value="TreeGrafter"/>
</dbReference>
<evidence type="ECO:0000313" key="6">
    <source>
        <dbReference type="Proteomes" id="UP001283361"/>
    </source>
</evidence>
<evidence type="ECO:0000256" key="1">
    <source>
        <dbReference type="ARBA" id="ARBA00004613"/>
    </source>
</evidence>
<dbReference type="InterPro" id="IPR026645">
    <property type="entry name" value="Dermatopontin"/>
</dbReference>
<dbReference type="Pfam" id="PF14704">
    <property type="entry name" value="DERM"/>
    <property type="match status" value="1"/>
</dbReference>
<comment type="subcellular location">
    <subcellularLocation>
        <location evidence="1">Secreted</location>
    </subcellularLocation>
</comment>
<organism evidence="5 6">
    <name type="scientific">Elysia crispata</name>
    <name type="common">lettuce slug</name>
    <dbReference type="NCBI Taxonomy" id="231223"/>
    <lineage>
        <taxon>Eukaryota</taxon>
        <taxon>Metazoa</taxon>
        <taxon>Spiralia</taxon>
        <taxon>Lophotrochozoa</taxon>
        <taxon>Mollusca</taxon>
        <taxon>Gastropoda</taxon>
        <taxon>Heterobranchia</taxon>
        <taxon>Euthyneura</taxon>
        <taxon>Panpulmonata</taxon>
        <taxon>Sacoglossa</taxon>
        <taxon>Placobranchoidea</taxon>
        <taxon>Plakobranchidae</taxon>
        <taxon>Elysia</taxon>
    </lineage>
</organism>
<comment type="similarity">
    <text evidence="2">Belongs to the dermatopontin family.</text>
</comment>
<dbReference type="AlphaFoldDB" id="A0AAE1ECU6"/>
<dbReference type="PANTHER" id="PTHR15040">
    <property type="entry name" value="DERMATOPONTIN-RELATED"/>
    <property type="match status" value="1"/>
</dbReference>
<protein>
    <recommendedName>
        <fullName evidence="7">Dermatopontin</fullName>
    </recommendedName>
</protein>
<dbReference type="GO" id="GO:0030199">
    <property type="term" value="P:collagen fibril organization"/>
    <property type="evidence" value="ECO:0007669"/>
    <property type="project" value="TreeGrafter"/>
</dbReference>
<evidence type="ECO:0000256" key="2">
    <source>
        <dbReference type="ARBA" id="ARBA00008712"/>
    </source>
</evidence>